<feature type="transmembrane region" description="Helical" evidence="9">
    <location>
        <begin position="1499"/>
        <end position="1517"/>
    </location>
</feature>
<evidence type="ECO:0000256" key="6">
    <source>
        <dbReference type="ARBA" id="ARBA00023136"/>
    </source>
</evidence>
<feature type="region of interest" description="Disordered" evidence="8">
    <location>
        <begin position="747"/>
        <end position="770"/>
    </location>
</feature>
<dbReference type="InterPro" id="IPR029787">
    <property type="entry name" value="Nucleotide_cyclase"/>
</dbReference>
<dbReference type="GO" id="GO:0045332">
    <property type="term" value="P:phospholipid translocation"/>
    <property type="evidence" value="ECO:0007669"/>
    <property type="project" value="TreeGrafter"/>
</dbReference>
<dbReference type="EMBL" id="QUTA01001408">
    <property type="protein sequence ID" value="RHY33423.1"/>
    <property type="molecule type" value="Genomic_DNA"/>
</dbReference>
<feature type="transmembrane region" description="Helical" evidence="9">
    <location>
        <begin position="1049"/>
        <end position="1068"/>
    </location>
</feature>
<evidence type="ECO:0000256" key="7">
    <source>
        <dbReference type="SAM" id="Coils"/>
    </source>
</evidence>
<name>A0A397BYG7_APHAT</name>
<keyword evidence="5 9" id="KW-1133">Transmembrane helix</keyword>
<keyword evidence="6 9" id="KW-0472">Membrane</keyword>
<dbReference type="InterPro" id="IPR036412">
    <property type="entry name" value="HAD-like_sf"/>
</dbReference>
<dbReference type="InterPro" id="IPR032631">
    <property type="entry name" value="P-type_ATPase_N"/>
</dbReference>
<keyword evidence="4" id="KW-0460">Magnesium</keyword>
<dbReference type="InterPro" id="IPR023299">
    <property type="entry name" value="ATPase_P-typ_cyto_dom_N"/>
</dbReference>
<dbReference type="InterPro" id="IPR023214">
    <property type="entry name" value="HAD_sf"/>
</dbReference>
<dbReference type="SUPFAM" id="SSF55073">
    <property type="entry name" value="Nucleotide cyclase"/>
    <property type="match status" value="2"/>
</dbReference>
<dbReference type="SUPFAM" id="SSF81660">
    <property type="entry name" value="Metal cation-transporting ATPase, ATP-binding domain N"/>
    <property type="match status" value="1"/>
</dbReference>
<evidence type="ECO:0000313" key="11">
    <source>
        <dbReference type="EMBL" id="RHY33423.1"/>
    </source>
</evidence>
<sequence length="1999" mass="223883">MAEPPVGRALFINDAAATASAMTGLGKEYAGNAVRTSKYTLVTFLPKTLLEQFRRVANFYFLVISLLQLGTPYSPTNKYSTIVPLILVLFGTEAVEDKARHDADRTVNQSKAEVFDVDAQAWMEMLWKDVRVGGIELDAGLFPLELAGEITCEQPNRRLYTFAGALKIKTPSKFSRLDAIANRCIMLIFTVLFLVCCASTAMSIVTTQRHGNRIAHMAHVADINDDPEASFLSSFLTYLILYNNLVRQSTDPQVLAAVVSNEFQCIQVDPVTGRSVQARTSNLNEDVGQIKYLFSDKTGSTDPNHSGSVNQQIWTSRHDYAKRNGAQVHPLLDGSTKFMTAGQLAQSFFRCVLLCHTATVSATGDIRASSPDEAALLRAAKLLNCEFIGRTENILDISVFGARERYELLALNEFDSTRKSMSVVVRVLKATNISNEDGADSTLLSATNNYLMQKSTEFMSRHVQYFASLGLRTLVFGYKRVSFVEFTTWFVAYCKAKTSLVRRATKLRECARSMETNLTILGATGVEDQLQEGVADCIEALSEAGINIWMLTGDKDETAVSVGTASGLISDHSHLVVINETSKRGCLEQIATARRKLKKIGMYEPFRMLYKRLRTTGLWRQGVASRDVSLVINGEALDSLLSVEDPSSASVSRVSNILSSNHDRVLSNAATTNTTMALSPVASGEYSRKRLEKRSPSAMSTEWMGQRPSGGMLRHSTEASLTSLLQSRRQLANKMTPEVASTKLMQVEPLDHRSSEVESSSASPGDSNRATSNVLSFWRSMLMASNKSFGDLPRTTKPNLGDASKVPFPSKGGVATSQSLATLHPPQWKARAVALSSTLGSMAELPASPSLVQLCRENLAEQRRRSSTSMATWFGGQVNAVGRMAKNLVSKGTLSPVATSSATPPLPLAVTSEISNDDDDEFPVLRLKHLDSDLAVIMFLQLVTQCRSVIACRLSPIQKAQIVALIKSRCQYKLGPYRIMCMQAVRSADFAIGQFRFLSKLILVHGRWNYRRVSIVILFSFYKNMALIMTLFAYSFLNGHSGQTLYESYLMVGWNALYTFFPILVLGIKDEDISAETVLRFPFIYRSNQLDKELNIEKMRLWVGNALLHSFLVFILSTFLIYKLDTYSIPNASLFVYGTAVYGILVVTVCVKAAMIMQHMHRWTRWHYLSIVSGPVLYAIFVASYSEAYDVLHMGAFSDFFGLGGVLFSSITFWLGVVVVSFSSLLLDFIVMYLYRMYLPTNQVIIEEIDCRLERRPSMSTRLRNGASSAASFLFLGDWHKQLHKSTHFTEHEELCWQLAKFEREISRETNEMQQQQQQSDDKEMGFIVTSMPPIHPITMEFMGEDFEPLEAEYNRSFAERQGLRVRVLVIIVLVFIPPYAVAEYVFEQDTEMYPSRILMFCCVLGYLLYVRTERFLTTYHSSVAIPLALAGLVLTQSIKYTGKFSVTMFSIVAFSVVRVKFVYALWLVLFNFAYFMLSSEMGLTSVEPSSDSTVDERVVFTIFMAYLAVFAAYDNYQLQITMKLEFVQLRILKYEEHRSRDMLKNMLPSHIVKRLENGATLVSDEEKDVALLFCDVGDSASLTKRYNPREVPSRRYMQLLLCAKHGVRKMETVGKIYLACAGLRGSAKGKEAVLRVAATARDMAAVMGKCRTRNGHTINLRIGIHCGRVISGLVGMKKQQFSLFGDTEAYELLEHDFEFEHRTVEAKGKGTLATHLMGKPMTALAQRACRGRLGTKSAKKTNDSRRLSLTQELQKSLAETWGSFAVSKWTWQSWPCFRSVKVNVKPISSLQSVQEEYVAAQINSNVLAFNDFITEASYLRAKWSERHEGYFQVMSSPRKTHASLSAPNFTLYVVVYFVATVLLVVPNIVLVGVYQHPTNAEGEKLRIYPLMLSYCVGVSNVMSRRDVEYYCRRRYLLYTRTGKEAKKADRLLYKMLPSSVVAQLKNGDTVGILFSDIKGFTSIAAKAETDQVVQILASLFIAFDKLTTQHGLHILMFF</sequence>
<feature type="transmembrane region" description="Helical" evidence="9">
    <location>
        <begin position="1101"/>
        <end position="1122"/>
    </location>
</feature>
<dbReference type="GO" id="GO:0046872">
    <property type="term" value="F:metal ion binding"/>
    <property type="evidence" value="ECO:0007669"/>
    <property type="project" value="UniProtKB-KW"/>
</dbReference>
<keyword evidence="3" id="KW-0479">Metal-binding</keyword>
<feature type="region of interest" description="Disordered" evidence="8">
    <location>
        <begin position="680"/>
        <end position="714"/>
    </location>
</feature>
<dbReference type="InterPro" id="IPR023298">
    <property type="entry name" value="ATPase_P-typ_TM_dom_sf"/>
</dbReference>
<feature type="compositionally biased region" description="Basic and acidic residues" evidence="8">
    <location>
        <begin position="686"/>
        <end position="695"/>
    </location>
</feature>
<feature type="transmembrane region" description="Helical" evidence="9">
    <location>
        <begin position="1887"/>
        <end position="1904"/>
    </location>
</feature>
<dbReference type="Pfam" id="PF16209">
    <property type="entry name" value="PhoLip_ATPase_N"/>
    <property type="match status" value="1"/>
</dbReference>
<comment type="caution">
    <text evidence="11">The sequence shown here is derived from an EMBL/GenBank/DDBJ whole genome shotgun (WGS) entry which is preliminary data.</text>
</comment>
<dbReference type="PANTHER" id="PTHR24092">
    <property type="entry name" value="PROBABLE PHOSPHOLIPID-TRANSPORTING ATPASE"/>
    <property type="match status" value="1"/>
</dbReference>
<dbReference type="GO" id="GO:0009190">
    <property type="term" value="P:cyclic nucleotide biosynthetic process"/>
    <property type="evidence" value="ECO:0007669"/>
    <property type="project" value="InterPro"/>
</dbReference>
<feature type="transmembrane region" description="Helical" evidence="9">
    <location>
        <begin position="1166"/>
        <end position="1186"/>
    </location>
</feature>
<evidence type="ECO:0000256" key="4">
    <source>
        <dbReference type="ARBA" id="ARBA00022842"/>
    </source>
</evidence>
<dbReference type="SUPFAM" id="SSF81665">
    <property type="entry name" value="Calcium ATPase, transmembrane domain M"/>
    <property type="match status" value="1"/>
</dbReference>
<reference evidence="11 12" key="1">
    <citation type="submission" date="2018-08" db="EMBL/GenBank/DDBJ databases">
        <title>Aphanomyces genome sequencing and annotation.</title>
        <authorList>
            <person name="Minardi D."/>
            <person name="Oidtmann B."/>
            <person name="Van Der Giezen M."/>
            <person name="Studholme D.J."/>
        </authorList>
    </citation>
    <scope>NUCLEOTIDE SEQUENCE [LARGE SCALE GENOMIC DNA]</scope>
    <source>
        <strain evidence="11 12">Yx</strain>
    </source>
</reference>
<feature type="domain" description="Guanylate cyclase" evidence="10">
    <location>
        <begin position="1571"/>
        <end position="1688"/>
    </location>
</feature>
<feature type="domain" description="Guanylate cyclase" evidence="10">
    <location>
        <begin position="1952"/>
        <end position="1999"/>
    </location>
</feature>
<dbReference type="SUPFAM" id="SSF56784">
    <property type="entry name" value="HAD-like"/>
    <property type="match status" value="1"/>
</dbReference>
<dbReference type="Proteomes" id="UP000266239">
    <property type="component" value="Unassembled WGS sequence"/>
</dbReference>
<organism evidence="11 12">
    <name type="scientific">Aphanomyces astaci</name>
    <name type="common">Crayfish plague agent</name>
    <dbReference type="NCBI Taxonomy" id="112090"/>
    <lineage>
        <taxon>Eukaryota</taxon>
        <taxon>Sar</taxon>
        <taxon>Stramenopiles</taxon>
        <taxon>Oomycota</taxon>
        <taxon>Saprolegniomycetes</taxon>
        <taxon>Saprolegniales</taxon>
        <taxon>Verrucalvaceae</taxon>
        <taxon>Aphanomyces</taxon>
    </lineage>
</organism>
<evidence type="ECO:0000256" key="8">
    <source>
        <dbReference type="SAM" id="MobiDB-lite"/>
    </source>
</evidence>
<feature type="transmembrane region" description="Helical" evidence="9">
    <location>
        <begin position="185"/>
        <end position="205"/>
    </location>
</feature>
<dbReference type="Gene3D" id="3.30.70.1230">
    <property type="entry name" value="Nucleotide cyclase"/>
    <property type="match status" value="2"/>
</dbReference>
<feature type="transmembrane region" description="Helical" evidence="9">
    <location>
        <begin position="1206"/>
        <end position="1235"/>
    </location>
</feature>
<feature type="transmembrane region" description="Helical" evidence="9">
    <location>
        <begin position="1364"/>
        <end position="1382"/>
    </location>
</feature>
<feature type="transmembrane region" description="Helical" evidence="9">
    <location>
        <begin position="1015"/>
        <end position="1037"/>
    </location>
</feature>
<proteinExistence type="predicted"/>
<evidence type="ECO:0000256" key="1">
    <source>
        <dbReference type="ARBA" id="ARBA00004141"/>
    </source>
</evidence>
<dbReference type="Pfam" id="PF00211">
    <property type="entry name" value="Guanylate_cyc"/>
    <property type="match status" value="2"/>
</dbReference>
<protein>
    <recommendedName>
        <fullName evidence="10">Guanylate cyclase domain-containing protein</fullName>
    </recommendedName>
</protein>
<dbReference type="CDD" id="cd07302">
    <property type="entry name" value="CHD"/>
    <property type="match status" value="1"/>
</dbReference>
<dbReference type="PANTHER" id="PTHR24092:SF150">
    <property type="entry name" value="PHOSPHOLIPID-TRANSPORTING ATPASE"/>
    <property type="match status" value="1"/>
</dbReference>
<dbReference type="Gene3D" id="3.40.1110.10">
    <property type="entry name" value="Calcium-transporting ATPase, cytoplasmic domain N"/>
    <property type="match status" value="1"/>
</dbReference>
<keyword evidence="7" id="KW-0175">Coiled coil</keyword>
<feature type="transmembrane region" description="Helical" evidence="9">
    <location>
        <begin position="1465"/>
        <end position="1487"/>
    </location>
</feature>
<dbReference type="GO" id="GO:0005886">
    <property type="term" value="C:plasma membrane"/>
    <property type="evidence" value="ECO:0007669"/>
    <property type="project" value="TreeGrafter"/>
</dbReference>
<gene>
    <name evidence="11" type="ORF">DYB25_002266</name>
</gene>
<dbReference type="GO" id="GO:0140326">
    <property type="term" value="F:ATPase-coupled intramembrane lipid transporter activity"/>
    <property type="evidence" value="ECO:0007669"/>
    <property type="project" value="TreeGrafter"/>
</dbReference>
<dbReference type="Pfam" id="PF16212">
    <property type="entry name" value="PhoLip_ATPase_C"/>
    <property type="match status" value="1"/>
</dbReference>
<evidence type="ECO:0000256" key="3">
    <source>
        <dbReference type="ARBA" id="ARBA00022723"/>
    </source>
</evidence>
<dbReference type="GO" id="GO:0000166">
    <property type="term" value="F:nucleotide binding"/>
    <property type="evidence" value="ECO:0007669"/>
    <property type="project" value="InterPro"/>
</dbReference>
<dbReference type="InterPro" id="IPR001054">
    <property type="entry name" value="A/G_cyclase"/>
</dbReference>
<keyword evidence="2 9" id="KW-0812">Transmembrane</keyword>
<dbReference type="VEuPathDB" id="FungiDB:H257_00650"/>
<evidence type="ECO:0000313" key="12">
    <source>
        <dbReference type="Proteomes" id="UP000266239"/>
    </source>
</evidence>
<evidence type="ECO:0000259" key="10">
    <source>
        <dbReference type="PROSITE" id="PS50125"/>
    </source>
</evidence>
<feature type="coiled-coil region" evidence="7">
    <location>
        <begin position="1292"/>
        <end position="1319"/>
    </location>
</feature>
<dbReference type="Pfam" id="PF13246">
    <property type="entry name" value="Cation_ATPase"/>
    <property type="match status" value="1"/>
</dbReference>
<dbReference type="InterPro" id="IPR032630">
    <property type="entry name" value="P_typ_ATPase_c"/>
</dbReference>
<accession>A0A397BYG7</accession>
<evidence type="ECO:0000256" key="9">
    <source>
        <dbReference type="SAM" id="Phobius"/>
    </source>
</evidence>
<evidence type="ECO:0000256" key="5">
    <source>
        <dbReference type="ARBA" id="ARBA00022989"/>
    </source>
</evidence>
<feature type="transmembrane region" description="Helical" evidence="9">
    <location>
        <begin position="1850"/>
        <end position="1875"/>
    </location>
</feature>
<dbReference type="Gene3D" id="3.40.50.1000">
    <property type="entry name" value="HAD superfamily/HAD-like"/>
    <property type="match status" value="1"/>
</dbReference>
<evidence type="ECO:0000256" key="2">
    <source>
        <dbReference type="ARBA" id="ARBA00022692"/>
    </source>
</evidence>
<dbReference type="GO" id="GO:0035556">
    <property type="term" value="P:intracellular signal transduction"/>
    <property type="evidence" value="ECO:0007669"/>
    <property type="project" value="InterPro"/>
</dbReference>
<dbReference type="PROSITE" id="PS50125">
    <property type="entry name" value="GUANYLATE_CYCLASE_2"/>
    <property type="match status" value="2"/>
</dbReference>
<dbReference type="SMART" id="SM00044">
    <property type="entry name" value="CYCc"/>
    <property type="match status" value="1"/>
</dbReference>
<feature type="transmembrane region" description="Helical" evidence="9">
    <location>
        <begin position="1134"/>
        <end position="1154"/>
    </location>
</feature>
<feature type="transmembrane region" description="Helical" evidence="9">
    <location>
        <begin position="1394"/>
        <end position="1410"/>
    </location>
</feature>
<comment type="subcellular location">
    <subcellularLocation>
        <location evidence="1">Membrane</location>
        <topology evidence="1">Multi-pass membrane protein</topology>
    </subcellularLocation>
</comment>